<name>A0A4D6LYU4_VIGUN</name>
<gene>
    <name evidence="4" type="ORF">DEO72_LG5g1105</name>
</gene>
<evidence type="ECO:0000259" key="3">
    <source>
        <dbReference type="Pfam" id="PF10536"/>
    </source>
</evidence>
<dbReference type="Pfam" id="PF10536">
    <property type="entry name" value="PMD"/>
    <property type="match status" value="1"/>
</dbReference>
<evidence type="ECO:0000256" key="1">
    <source>
        <dbReference type="SAM" id="Coils"/>
    </source>
</evidence>
<keyword evidence="4" id="KW-0032">Aminotransferase</keyword>
<sequence length="471" mass="54100">MREHLDHRSVLSLANQLVELVFLFTIFVPRVVTSVAQMGHQMDYKMDDNRDGHVYLSEENKILFGHFCKTKFVGAINNRLSVQQKNYIEGTPFWWFPMVTDSVKISRKLLSLLCYNWVERRGGFRIGGQVVEFNLLDVCLGLGLRVLGERIDLNETISDSDTLNIFGGQTVTVELIYYYLLKYDDDVGGVELFCRIYILLGISEFLLSNKKGIVFPIIFKLVDDIDNIGKYNWGTLVYEYLVSSLCIASLGLKKESAAKHFDVVGCVYLLQLWSFDHLLVCNTKLTCRMNKFPRLLHWMNVKVGDKVITRSFDNKMCVVDVSVSDEELRHDVVKEAFKQFGTAYRNEEKKEKEEALRLLEYEEGEIASLEHSISELEEIVAKCEGEVGNEDPPNDGCADDVFDDDGDEDDEMFHDPLVKPHLDEEVVVNNDGGQHSNMYDRMKAQPRRRFKSVATRTPFSVYGNKKNAKRK</sequence>
<protein>
    <submittedName>
        <fullName evidence="4">Aminotransferase-like</fullName>
    </submittedName>
</protein>
<evidence type="ECO:0000313" key="4">
    <source>
        <dbReference type="EMBL" id="QCD93034.1"/>
    </source>
</evidence>
<keyword evidence="4" id="KW-0808">Transferase</keyword>
<feature type="compositionally biased region" description="Basic and acidic residues" evidence="2">
    <location>
        <begin position="413"/>
        <end position="424"/>
    </location>
</feature>
<dbReference type="AlphaFoldDB" id="A0A4D6LYU4"/>
<dbReference type="PANTHER" id="PTHR46033">
    <property type="entry name" value="PROTEIN MAIN-LIKE 2"/>
    <property type="match status" value="1"/>
</dbReference>
<dbReference type="PANTHER" id="PTHR46033:SF8">
    <property type="entry name" value="PROTEIN MAINTENANCE OF MERISTEMS-LIKE"/>
    <property type="match status" value="1"/>
</dbReference>
<reference evidence="4 5" key="1">
    <citation type="submission" date="2019-04" db="EMBL/GenBank/DDBJ databases">
        <title>An improved genome assembly and genetic linkage map for asparagus bean, Vigna unguiculata ssp. sesquipedialis.</title>
        <authorList>
            <person name="Xia Q."/>
            <person name="Zhang R."/>
            <person name="Dong Y."/>
        </authorList>
    </citation>
    <scope>NUCLEOTIDE SEQUENCE [LARGE SCALE GENOMIC DNA]</scope>
    <source>
        <tissue evidence="4">Leaf</tissue>
    </source>
</reference>
<accession>A0A4D6LYU4</accession>
<dbReference type="GO" id="GO:0010073">
    <property type="term" value="P:meristem maintenance"/>
    <property type="evidence" value="ECO:0007669"/>
    <property type="project" value="InterPro"/>
</dbReference>
<feature type="domain" description="Aminotransferase-like plant mobile" evidence="3">
    <location>
        <begin position="134"/>
        <end position="306"/>
    </location>
</feature>
<keyword evidence="5" id="KW-1185">Reference proteome</keyword>
<evidence type="ECO:0000313" key="5">
    <source>
        <dbReference type="Proteomes" id="UP000501690"/>
    </source>
</evidence>
<dbReference type="InterPro" id="IPR044824">
    <property type="entry name" value="MAIN-like"/>
</dbReference>
<feature type="coiled-coil region" evidence="1">
    <location>
        <begin position="345"/>
        <end position="386"/>
    </location>
</feature>
<evidence type="ECO:0000256" key="2">
    <source>
        <dbReference type="SAM" id="MobiDB-lite"/>
    </source>
</evidence>
<proteinExistence type="predicted"/>
<keyword evidence="1" id="KW-0175">Coiled coil</keyword>
<dbReference type="Proteomes" id="UP000501690">
    <property type="component" value="Linkage Group LG5"/>
</dbReference>
<dbReference type="InterPro" id="IPR019557">
    <property type="entry name" value="AminoTfrase-like_pln_mobile"/>
</dbReference>
<dbReference type="GO" id="GO:0008483">
    <property type="term" value="F:transaminase activity"/>
    <property type="evidence" value="ECO:0007669"/>
    <property type="project" value="UniProtKB-KW"/>
</dbReference>
<feature type="region of interest" description="Disordered" evidence="2">
    <location>
        <begin position="386"/>
        <end position="456"/>
    </location>
</feature>
<dbReference type="EMBL" id="CP039349">
    <property type="protein sequence ID" value="QCD93034.1"/>
    <property type="molecule type" value="Genomic_DNA"/>
</dbReference>
<organism evidence="4 5">
    <name type="scientific">Vigna unguiculata</name>
    <name type="common">Cowpea</name>
    <dbReference type="NCBI Taxonomy" id="3917"/>
    <lineage>
        <taxon>Eukaryota</taxon>
        <taxon>Viridiplantae</taxon>
        <taxon>Streptophyta</taxon>
        <taxon>Embryophyta</taxon>
        <taxon>Tracheophyta</taxon>
        <taxon>Spermatophyta</taxon>
        <taxon>Magnoliopsida</taxon>
        <taxon>eudicotyledons</taxon>
        <taxon>Gunneridae</taxon>
        <taxon>Pentapetalae</taxon>
        <taxon>rosids</taxon>
        <taxon>fabids</taxon>
        <taxon>Fabales</taxon>
        <taxon>Fabaceae</taxon>
        <taxon>Papilionoideae</taxon>
        <taxon>50 kb inversion clade</taxon>
        <taxon>NPAAA clade</taxon>
        <taxon>indigoferoid/millettioid clade</taxon>
        <taxon>Phaseoleae</taxon>
        <taxon>Vigna</taxon>
    </lineage>
</organism>
<feature type="compositionally biased region" description="Acidic residues" evidence="2">
    <location>
        <begin position="387"/>
        <end position="412"/>
    </location>
</feature>